<keyword evidence="4" id="KW-0862">Zinc</keyword>
<name>A0A926P451_9HYPH</name>
<proteinExistence type="inferred from homology"/>
<dbReference type="RefSeq" id="WP_190293653.1">
    <property type="nucleotide sequence ID" value="NZ_JABFCZ010000028.1"/>
</dbReference>
<evidence type="ECO:0000313" key="7">
    <source>
        <dbReference type="EMBL" id="MBD1548968.1"/>
    </source>
</evidence>
<dbReference type="Gene3D" id="3.90.180.10">
    <property type="entry name" value="Medium-chain alcohol dehydrogenases, catalytic domain"/>
    <property type="match status" value="2"/>
</dbReference>
<dbReference type="SUPFAM" id="SSF50129">
    <property type="entry name" value="GroES-like"/>
    <property type="match status" value="1"/>
</dbReference>
<evidence type="ECO:0000313" key="8">
    <source>
        <dbReference type="Proteomes" id="UP000598467"/>
    </source>
</evidence>
<sequence length="336" mass="36241">MTNFDEFAASSENARALWYTAPGECALRAAKLPGLEGDMVLVRTLATGVSRGTERLVCRGNVPQAEWQRMRAPFQEGHFPFPVKYGYAAAGIVEAGPDEFLGSSVFCLFPHQSVFTVSAGHLVRIPSGIPLERAVLAASMETALNALWDGMPSPGDHICVVGGGVVGLLTAWLAARIPATRVTLVDVNPARREMAEALGCAFSLPENVPQNLPHNQDLVFHTSATAAGLQSALSAAGDGATVIEMSWYGDAPVPALLGSDFHSRRLVLKSSQVGRIRAERRDRWSFKRRLETAMSLLADPVLDRLITHRIPFDSAPERLPALFDDPDALAAVLTYE</sequence>
<keyword evidence="3" id="KW-0479">Metal-binding</keyword>
<dbReference type="Proteomes" id="UP000598467">
    <property type="component" value="Unassembled WGS sequence"/>
</dbReference>
<feature type="domain" description="Alanine dehydrogenase/pyridine nucleotide transhydrogenase NAD(H)-binding" evidence="6">
    <location>
        <begin position="157"/>
        <end position="200"/>
    </location>
</feature>
<reference evidence="7" key="1">
    <citation type="submission" date="2020-05" db="EMBL/GenBank/DDBJ databases">
        <title>Identification of trans-AT polyketide cluster in two marine bacteria, producers of a novel glutaramide-containing polyketide sesbanimide D and analogs.</title>
        <authorList>
            <person name="Kacar D."/>
            <person name="Rodriguez P."/>
            <person name="Canedo L."/>
            <person name="Gonzalez E."/>
            <person name="Galan B."/>
            <person name="De La Calle F."/>
            <person name="Garcia J.L."/>
        </authorList>
    </citation>
    <scope>NUCLEOTIDE SEQUENCE</scope>
    <source>
        <strain evidence="7">PHM038</strain>
    </source>
</reference>
<dbReference type="EMBL" id="JABFCZ010000028">
    <property type="protein sequence ID" value="MBD1548968.1"/>
    <property type="molecule type" value="Genomic_DNA"/>
</dbReference>
<evidence type="ECO:0000256" key="5">
    <source>
        <dbReference type="ARBA" id="ARBA00023002"/>
    </source>
</evidence>
<protein>
    <submittedName>
        <fullName evidence="7">Zinc-binding alcohol dehydrogenase</fullName>
    </submittedName>
</protein>
<evidence type="ECO:0000256" key="3">
    <source>
        <dbReference type="ARBA" id="ARBA00022723"/>
    </source>
</evidence>
<dbReference type="GO" id="GO:0046872">
    <property type="term" value="F:metal ion binding"/>
    <property type="evidence" value="ECO:0007669"/>
    <property type="project" value="UniProtKB-KW"/>
</dbReference>
<dbReference type="AlphaFoldDB" id="A0A926P451"/>
<accession>A0A926P451</accession>
<dbReference type="GO" id="GO:0016491">
    <property type="term" value="F:oxidoreductase activity"/>
    <property type="evidence" value="ECO:0007669"/>
    <property type="project" value="UniProtKB-KW"/>
</dbReference>
<keyword evidence="5" id="KW-0560">Oxidoreductase</keyword>
<evidence type="ECO:0000256" key="2">
    <source>
        <dbReference type="ARBA" id="ARBA00008072"/>
    </source>
</evidence>
<evidence type="ECO:0000256" key="1">
    <source>
        <dbReference type="ARBA" id="ARBA00001947"/>
    </source>
</evidence>
<dbReference type="SUPFAM" id="SSF51735">
    <property type="entry name" value="NAD(P)-binding Rossmann-fold domains"/>
    <property type="match status" value="1"/>
</dbReference>
<dbReference type="InterPro" id="IPR007698">
    <property type="entry name" value="AlaDH/PNT_NAD(H)-bd"/>
</dbReference>
<dbReference type="CDD" id="cd08255">
    <property type="entry name" value="2-desacetyl-2-hydroxyethyl_bacteriochlorophyllide_like"/>
    <property type="match status" value="1"/>
</dbReference>
<dbReference type="PANTHER" id="PTHR43350:SF19">
    <property type="entry name" value="D-GULOSIDE 3-DEHYDROGENASE"/>
    <property type="match status" value="1"/>
</dbReference>
<dbReference type="Gene3D" id="3.40.50.720">
    <property type="entry name" value="NAD(P)-binding Rossmann-like Domain"/>
    <property type="match status" value="1"/>
</dbReference>
<comment type="similarity">
    <text evidence="2">Belongs to the zinc-containing alcohol dehydrogenase family.</text>
</comment>
<evidence type="ECO:0000256" key="4">
    <source>
        <dbReference type="ARBA" id="ARBA00022833"/>
    </source>
</evidence>
<gene>
    <name evidence="7" type="ORF">HK439_22135</name>
</gene>
<dbReference type="InterPro" id="IPR011032">
    <property type="entry name" value="GroES-like_sf"/>
</dbReference>
<organism evidence="7 8">
    <name type="scientific">Roseibium aggregatum</name>
    <dbReference type="NCBI Taxonomy" id="187304"/>
    <lineage>
        <taxon>Bacteria</taxon>
        <taxon>Pseudomonadati</taxon>
        <taxon>Pseudomonadota</taxon>
        <taxon>Alphaproteobacteria</taxon>
        <taxon>Hyphomicrobiales</taxon>
        <taxon>Stappiaceae</taxon>
        <taxon>Roseibium</taxon>
    </lineage>
</organism>
<dbReference type="InterPro" id="IPR036291">
    <property type="entry name" value="NAD(P)-bd_dom_sf"/>
</dbReference>
<dbReference type="PANTHER" id="PTHR43350">
    <property type="entry name" value="NAD-DEPENDENT ALCOHOL DEHYDROGENASE"/>
    <property type="match status" value="1"/>
</dbReference>
<comment type="cofactor">
    <cofactor evidence="1">
        <name>Zn(2+)</name>
        <dbReference type="ChEBI" id="CHEBI:29105"/>
    </cofactor>
</comment>
<evidence type="ECO:0000259" key="6">
    <source>
        <dbReference type="Pfam" id="PF01262"/>
    </source>
</evidence>
<comment type="caution">
    <text evidence="7">The sequence shown here is derived from an EMBL/GenBank/DDBJ whole genome shotgun (WGS) entry which is preliminary data.</text>
</comment>
<dbReference type="Pfam" id="PF01262">
    <property type="entry name" value="AlaDh_PNT_C"/>
    <property type="match status" value="1"/>
</dbReference>